<gene>
    <name evidence="1" type="ORF">BTUL_0321g00100</name>
</gene>
<name>A0A4Z1ECM4_9HELO</name>
<comment type="caution">
    <text evidence="1">The sequence shown here is derived from an EMBL/GenBank/DDBJ whole genome shotgun (WGS) entry which is preliminary data.</text>
</comment>
<organism evidence="1 2">
    <name type="scientific">Botrytis tulipae</name>
    <dbReference type="NCBI Taxonomy" id="87230"/>
    <lineage>
        <taxon>Eukaryota</taxon>
        <taxon>Fungi</taxon>
        <taxon>Dikarya</taxon>
        <taxon>Ascomycota</taxon>
        <taxon>Pezizomycotina</taxon>
        <taxon>Leotiomycetes</taxon>
        <taxon>Helotiales</taxon>
        <taxon>Sclerotiniaceae</taxon>
        <taxon>Botrytis</taxon>
    </lineage>
</organism>
<dbReference type="OrthoDB" id="5388102at2759"/>
<sequence length="421" mass="46965">MGAEVSTLVSTHLQHQTIDEILQDDNILSKLVAAIPSLSSTSRANLHTVKINSTKITRSKSSLQPALQNPKLRPLLNITANHVHLSNNIQSEFSKWLKDWDTFLDVSATDFIASTDLKDILMRKYNLIIQLEKRRTSDRFRWRFFTLFFHDLKVMYTSSGYNANQALDTMVNMLAKADASGYAKDDVDKNVKRWISIGLKYHSLAASLGCVGWENYLPIKGAAHEEIIAILKSADIKQKSESIHAGMLGRKIRQGLLEPFKWHHLTSTCPEAASNRAARVEQGLRSSAICTPATINYSTSSLDSTGNDQTAMDILSAAAVLERPIPEDSNFIHPTITGLNVNPSQWSNQSQQNSVSQNIHRQDMFGLTSFEIPPLSVDTYGADMLSFSTTNNNEDRYNFAALVSNNLPFLNDITEMPCSFP</sequence>
<dbReference type="EMBL" id="PQXH01000319">
    <property type="protein sequence ID" value="TGO07127.1"/>
    <property type="molecule type" value="Genomic_DNA"/>
</dbReference>
<accession>A0A4Z1ECM4</accession>
<dbReference type="Proteomes" id="UP000297777">
    <property type="component" value="Unassembled WGS sequence"/>
</dbReference>
<dbReference type="AlphaFoldDB" id="A0A4Z1ECM4"/>
<evidence type="ECO:0000313" key="2">
    <source>
        <dbReference type="Proteomes" id="UP000297777"/>
    </source>
</evidence>
<reference evidence="1 2" key="1">
    <citation type="submission" date="2017-12" db="EMBL/GenBank/DDBJ databases">
        <title>Comparative genomics of Botrytis spp.</title>
        <authorList>
            <person name="Valero-Jimenez C.A."/>
            <person name="Tapia P."/>
            <person name="Veloso J."/>
            <person name="Silva-Moreno E."/>
            <person name="Staats M."/>
            <person name="Valdes J.H."/>
            <person name="Van Kan J.A.L."/>
        </authorList>
    </citation>
    <scope>NUCLEOTIDE SEQUENCE [LARGE SCALE GENOMIC DNA]</scope>
    <source>
        <strain evidence="1 2">Bt9001</strain>
    </source>
</reference>
<proteinExistence type="predicted"/>
<protein>
    <submittedName>
        <fullName evidence="1">Uncharacterized protein</fullName>
    </submittedName>
</protein>
<keyword evidence="2" id="KW-1185">Reference proteome</keyword>
<evidence type="ECO:0000313" key="1">
    <source>
        <dbReference type="EMBL" id="TGO07127.1"/>
    </source>
</evidence>